<accession>A0A7M5XIP6</accession>
<dbReference type="SUPFAM" id="SSF56784">
    <property type="entry name" value="HAD-like"/>
    <property type="match status" value="1"/>
</dbReference>
<keyword evidence="5" id="KW-0479">Metal-binding</keyword>
<proteinExistence type="inferred from homology"/>
<dbReference type="PIRSF" id="PIRSF000915">
    <property type="entry name" value="PGP-type_phosphatase"/>
    <property type="match status" value="1"/>
</dbReference>
<dbReference type="GO" id="GO:0016791">
    <property type="term" value="F:phosphatase activity"/>
    <property type="evidence" value="ECO:0007669"/>
    <property type="project" value="InterPro"/>
</dbReference>
<feature type="binding site" evidence="4">
    <location>
        <position position="213"/>
    </location>
    <ligand>
        <name>substrate</name>
    </ligand>
</feature>
<dbReference type="GO" id="GO:0046872">
    <property type="term" value="F:metal ion binding"/>
    <property type="evidence" value="ECO:0007669"/>
    <property type="project" value="UniProtKB-KW"/>
</dbReference>
<keyword evidence="1 2" id="KW-0378">Hydrolase</keyword>
<dbReference type="InterPro" id="IPR023214">
    <property type="entry name" value="HAD_sf"/>
</dbReference>
<dbReference type="NCBIfam" id="TIGR01452">
    <property type="entry name" value="PGP_euk"/>
    <property type="match status" value="1"/>
</dbReference>
<dbReference type="InterPro" id="IPR006349">
    <property type="entry name" value="PGP_euk"/>
</dbReference>
<feature type="active site" description="Nucleophile" evidence="3">
    <location>
        <position position="22"/>
    </location>
</feature>
<protein>
    <recommendedName>
        <fullName evidence="8">Phosphoglycolate phosphatase</fullName>
    </recommendedName>
</protein>
<feature type="active site" description="Proton donor" evidence="3">
    <location>
        <position position="24"/>
    </location>
</feature>
<dbReference type="Proteomes" id="UP000594262">
    <property type="component" value="Unplaced"/>
</dbReference>
<dbReference type="GeneID" id="136801718"/>
<dbReference type="RefSeq" id="XP_066914479.1">
    <property type="nucleotide sequence ID" value="XM_067058378.1"/>
</dbReference>
<evidence type="ECO:0000313" key="6">
    <source>
        <dbReference type="EnsemblMetazoa" id="CLYHEMP023982.1"/>
    </source>
</evidence>
<sequence length="295" mass="32339">MKKLSSADATKILKNIKTFFFDCDGVLWNTFGTLPKAKETIDKLKALNKQIFFVTNNNTKSREGFLKKLLDNGFPVQADQVLSTSYLAAAYVKNVLKMPENKKVYMIGMPGLLDELKLMNINTTGIGPRENTADMLVTKEPDVGAVVVGYDNHFCLTKVSEALQYLQDPEIPFIVTNTDNRYPVKPGVFAAGTGVVVAAVTAVAERQPIVLGKPHKMFLEVAQTTCDIDPSTSIMIGDRLNTDIHFGRNCGFQTLCVLTGITSSSALQKAESDGNTNFIPDYFSDDLTTLCDAET</sequence>
<dbReference type="SFLD" id="SFLDS00003">
    <property type="entry name" value="Haloacid_Dehalogenase"/>
    <property type="match status" value="1"/>
</dbReference>
<dbReference type="InterPro" id="IPR006357">
    <property type="entry name" value="HAD-SF_hydro_IIA"/>
</dbReference>
<dbReference type="PANTHER" id="PTHR19288:SF93">
    <property type="entry name" value="FI11325P-RELATED"/>
    <property type="match status" value="1"/>
</dbReference>
<evidence type="ECO:0000256" key="3">
    <source>
        <dbReference type="PIRSR" id="PIRSR000915-1"/>
    </source>
</evidence>
<keyword evidence="7" id="KW-1185">Reference proteome</keyword>
<dbReference type="Gene3D" id="3.40.50.1000">
    <property type="entry name" value="HAD superfamily/HAD-like"/>
    <property type="match status" value="2"/>
</dbReference>
<comment type="cofactor">
    <cofactor evidence="5">
        <name>Mg(2+)</name>
        <dbReference type="ChEBI" id="CHEBI:18420"/>
    </cofactor>
    <text evidence="5">Divalent metal ions. Mg(2+) is the most effective.</text>
</comment>
<dbReference type="GO" id="GO:0005737">
    <property type="term" value="C:cytoplasm"/>
    <property type="evidence" value="ECO:0007669"/>
    <property type="project" value="TreeGrafter"/>
</dbReference>
<name>A0A7M5XIP6_9CNID</name>
<dbReference type="SFLD" id="SFLDG01129">
    <property type="entry name" value="C1.5:_HAD__Beta-PGM__Phosphata"/>
    <property type="match status" value="1"/>
</dbReference>
<evidence type="ECO:0000256" key="5">
    <source>
        <dbReference type="PIRSR" id="PIRSR000915-3"/>
    </source>
</evidence>
<feature type="binding site" evidence="5">
    <location>
        <position position="24"/>
    </location>
    <ligand>
        <name>Mg(2+)</name>
        <dbReference type="ChEBI" id="CHEBI:18420"/>
    </ligand>
</feature>
<dbReference type="AlphaFoldDB" id="A0A7M5XIP6"/>
<evidence type="ECO:0000313" key="7">
    <source>
        <dbReference type="Proteomes" id="UP000594262"/>
    </source>
</evidence>
<comment type="similarity">
    <text evidence="2">Belongs to the HAD-like hydrolase superfamily.</text>
</comment>
<feature type="binding site" evidence="5">
    <location>
        <position position="238"/>
    </location>
    <ligand>
        <name>Mg(2+)</name>
        <dbReference type="ChEBI" id="CHEBI:18420"/>
    </ligand>
</feature>
<dbReference type="Pfam" id="PF13242">
    <property type="entry name" value="Hydrolase_like"/>
    <property type="match status" value="1"/>
</dbReference>
<dbReference type="NCBIfam" id="TIGR01460">
    <property type="entry name" value="HAD-SF-IIA"/>
    <property type="match status" value="1"/>
</dbReference>
<feature type="binding site" evidence="5">
    <location>
        <position position="22"/>
    </location>
    <ligand>
        <name>Mg(2+)</name>
        <dbReference type="ChEBI" id="CHEBI:18420"/>
    </ligand>
</feature>
<dbReference type="Pfam" id="PF13344">
    <property type="entry name" value="Hydrolase_6"/>
    <property type="match status" value="1"/>
</dbReference>
<keyword evidence="5" id="KW-0460">Magnesium</keyword>
<dbReference type="OrthoDB" id="413953at2759"/>
<dbReference type="InterPro" id="IPR036412">
    <property type="entry name" value="HAD-like_sf"/>
</dbReference>
<evidence type="ECO:0000256" key="4">
    <source>
        <dbReference type="PIRSR" id="PIRSR000915-2"/>
    </source>
</evidence>
<reference evidence="6" key="1">
    <citation type="submission" date="2021-01" db="UniProtKB">
        <authorList>
            <consortium name="EnsemblMetazoa"/>
        </authorList>
    </citation>
    <scope>IDENTIFICATION</scope>
</reference>
<evidence type="ECO:0000256" key="1">
    <source>
        <dbReference type="ARBA" id="ARBA00022801"/>
    </source>
</evidence>
<organism evidence="6 7">
    <name type="scientific">Clytia hemisphaerica</name>
    <dbReference type="NCBI Taxonomy" id="252671"/>
    <lineage>
        <taxon>Eukaryota</taxon>
        <taxon>Metazoa</taxon>
        <taxon>Cnidaria</taxon>
        <taxon>Hydrozoa</taxon>
        <taxon>Hydroidolina</taxon>
        <taxon>Leptothecata</taxon>
        <taxon>Obeliida</taxon>
        <taxon>Clytiidae</taxon>
        <taxon>Clytia</taxon>
    </lineage>
</organism>
<evidence type="ECO:0000256" key="2">
    <source>
        <dbReference type="PIRNR" id="PIRNR000915"/>
    </source>
</evidence>
<dbReference type="PANTHER" id="PTHR19288">
    <property type="entry name" value="4-NITROPHENYLPHOSPHATASE-RELATED"/>
    <property type="match status" value="1"/>
</dbReference>
<dbReference type="EnsemblMetazoa" id="CLYHEMT023982.1">
    <property type="protein sequence ID" value="CLYHEMP023982.1"/>
    <property type="gene ID" value="CLYHEMG023982"/>
</dbReference>
<evidence type="ECO:0008006" key="8">
    <source>
        <dbReference type="Google" id="ProtNLM"/>
    </source>
</evidence>